<feature type="coiled-coil region" evidence="5">
    <location>
        <begin position="684"/>
        <end position="718"/>
    </location>
</feature>
<dbReference type="PROSITE" id="PS51891">
    <property type="entry name" value="CENP_V_GFA"/>
    <property type="match status" value="2"/>
</dbReference>
<evidence type="ECO:0000313" key="9">
    <source>
        <dbReference type="Proteomes" id="UP001642484"/>
    </source>
</evidence>
<name>A0ABP0NMF1_9DINO</name>
<protein>
    <recommendedName>
        <fullName evidence="7">CENP-V/GFA domain-containing protein</fullName>
    </recommendedName>
</protein>
<evidence type="ECO:0000256" key="3">
    <source>
        <dbReference type="ARBA" id="ARBA00022833"/>
    </source>
</evidence>
<feature type="coiled-coil region" evidence="5">
    <location>
        <begin position="432"/>
        <end position="491"/>
    </location>
</feature>
<feature type="region of interest" description="Disordered" evidence="6">
    <location>
        <begin position="341"/>
        <end position="363"/>
    </location>
</feature>
<keyword evidence="9" id="KW-1185">Reference proteome</keyword>
<dbReference type="PANTHER" id="PTHR33337">
    <property type="entry name" value="GFA DOMAIN-CONTAINING PROTEIN"/>
    <property type="match status" value="1"/>
</dbReference>
<keyword evidence="4" id="KW-0456">Lyase</keyword>
<comment type="caution">
    <text evidence="8">The sequence shown here is derived from an EMBL/GenBank/DDBJ whole genome shotgun (WGS) entry which is preliminary data.</text>
</comment>
<feature type="coiled-coil region" evidence="5">
    <location>
        <begin position="583"/>
        <end position="621"/>
    </location>
</feature>
<evidence type="ECO:0000256" key="2">
    <source>
        <dbReference type="ARBA" id="ARBA00022723"/>
    </source>
</evidence>
<keyword evidence="5" id="KW-0175">Coiled coil</keyword>
<reference evidence="8 9" key="1">
    <citation type="submission" date="2024-02" db="EMBL/GenBank/DDBJ databases">
        <authorList>
            <person name="Chen Y."/>
            <person name="Shah S."/>
            <person name="Dougan E. K."/>
            <person name="Thang M."/>
            <person name="Chan C."/>
        </authorList>
    </citation>
    <scope>NUCLEOTIDE SEQUENCE [LARGE SCALE GENOMIC DNA]</scope>
</reference>
<proteinExistence type="inferred from homology"/>
<evidence type="ECO:0000256" key="4">
    <source>
        <dbReference type="ARBA" id="ARBA00023239"/>
    </source>
</evidence>
<evidence type="ECO:0000256" key="1">
    <source>
        <dbReference type="ARBA" id="ARBA00005495"/>
    </source>
</evidence>
<keyword evidence="2" id="KW-0479">Metal-binding</keyword>
<dbReference type="Pfam" id="PF04828">
    <property type="entry name" value="GFA"/>
    <property type="match status" value="2"/>
</dbReference>
<accession>A0ABP0NMF1</accession>
<evidence type="ECO:0000259" key="7">
    <source>
        <dbReference type="PROSITE" id="PS51891"/>
    </source>
</evidence>
<dbReference type="EMBL" id="CAXAMN010021962">
    <property type="protein sequence ID" value="CAK9064963.1"/>
    <property type="molecule type" value="Genomic_DNA"/>
</dbReference>
<dbReference type="Proteomes" id="UP001642484">
    <property type="component" value="Unassembled WGS sequence"/>
</dbReference>
<dbReference type="InterPro" id="IPR006913">
    <property type="entry name" value="CENP-V/GFA"/>
</dbReference>
<gene>
    <name evidence="8" type="ORF">CCMP2556_LOCUS31936</name>
</gene>
<dbReference type="PANTHER" id="PTHR33337:SF40">
    <property type="entry name" value="CENP-V_GFA DOMAIN-CONTAINING PROTEIN-RELATED"/>
    <property type="match status" value="1"/>
</dbReference>
<sequence length="764" mass="86674">MADVLQLPVACLCKKVRFLAPLERHREWLSCHCFGCRRAHGAAWVPLVPLATKGLEIHGERGSLKEGPFSMCSGLAGTVNAEVKRHFCQSCGSICLVSLHLEGTVRCSLLPAGVLSDASFPKEVSPKLKDIGTQSPAPFGPLFGMVSIQSRPQLPISGSCLCGACRFRTQRLPREMQHCHCSMCRQMSGAAYQTWTPVPKAEVEWIKPNSLREIRASRHALREFCPTCLQSLSLPELEYKECGSALTIIYANQRGTMWISAAAYEKAAFAGMCSRMLQRQVVLKAKVPLHHQTGFELIAKDLARKQIRRALEAGPKRIRPTTREELRWRLEDLRKELAEARKEEQKAHEKEIEAKQETPGEREEIAVQRKTIEEWKQRISKLEQENSAHQVEIASLESALQRLDRLDGPVFSAFRRPWKLASQNATVDPKALKEQLLEKEKAFREVQQERHEMQEELLVAQEASQVLAQEAKEKLEELQRLRHRTDQAKRRTSVAHQEDILAAKKELEARGKDVDEVRARRKSISAEQKGVVLDGKRRISVLQVDLERQKHQSEKDVQEHLKSEEQALAAQHKEHLEDIARSEQHAEAALELSRQELQSLLDEARKERQLAKENLETALAELHLNQESHSSRDDASYVESQISEDWIRVPIYLHDDKDQLLAEVEETKKALAMQRSLAAQSRQLAALHSEAEVLEVHNLQLQDEKRDLELRIAAAQFALKRWRAPKQQASNVRGCPLCLHCQTGEPTRAGKAMQSELIGFPEKG</sequence>
<dbReference type="InterPro" id="IPR011057">
    <property type="entry name" value="Mss4-like_sf"/>
</dbReference>
<organism evidence="8 9">
    <name type="scientific">Durusdinium trenchii</name>
    <dbReference type="NCBI Taxonomy" id="1381693"/>
    <lineage>
        <taxon>Eukaryota</taxon>
        <taxon>Sar</taxon>
        <taxon>Alveolata</taxon>
        <taxon>Dinophyceae</taxon>
        <taxon>Suessiales</taxon>
        <taxon>Symbiodiniaceae</taxon>
        <taxon>Durusdinium</taxon>
    </lineage>
</organism>
<dbReference type="SUPFAM" id="SSF51316">
    <property type="entry name" value="Mss4-like"/>
    <property type="match status" value="2"/>
</dbReference>
<keyword evidence="3" id="KW-0862">Zinc</keyword>
<evidence type="ECO:0000256" key="6">
    <source>
        <dbReference type="SAM" id="MobiDB-lite"/>
    </source>
</evidence>
<feature type="domain" description="CENP-V/GFA" evidence="7">
    <location>
        <begin position="156"/>
        <end position="265"/>
    </location>
</feature>
<evidence type="ECO:0000313" key="8">
    <source>
        <dbReference type="EMBL" id="CAK9064963.1"/>
    </source>
</evidence>
<comment type="similarity">
    <text evidence="1">Belongs to the Gfa family.</text>
</comment>
<evidence type="ECO:0000256" key="5">
    <source>
        <dbReference type="SAM" id="Coils"/>
    </source>
</evidence>
<dbReference type="Gene3D" id="3.90.1590.10">
    <property type="entry name" value="glutathione-dependent formaldehyde- activating enzyme (gfa)"/>
    <property type="match status" value="2"/>
</dbReference>
<feature type="domain" description="CENP-V/GFA" evidence="7">
    <location>
        <begin position="7"/>
        <end position="137"/>
    </location>
</feature>